<accession>A0A098E7J6</accession>
<dbReference type="PANTHER" id="PTHR33293">
    <property type="entry name" value="INSERTION ELEMENT IS1 1 PROTEIN INSB-RELATED"/>
    <property type="match status" value="1"/>
</dbReference>
<name>A0A098E7J6_9ZZZZ</name>
<organism evidence="1">
    <name type="scientific">groundwater metagenome</name>
    <dbReference type="NCBI Taxonomy" id="717931"/>
    <lineage>
        <taxon>unclassified sequences</taxon>
        <taxon>metagenomes</taxon>
        <taxon>ecological metagenomes</taxon>
    </lineage>
</organism>
<dbReference type="AlphaFoldDB" id="A0A098E7J6"/>
<proteinExistence type="predicted"/>
<dbReference type="PANTHER" id="PTHR33293:SF2">
    <property type="entry name" value="TRANSPOSASE"/>
    <property type="match status" value="1"/>
</dbReference>
<evidence type="ECO:0008006" key="2">
    <source>
        <dbReference type="Google" id="ProtNLM"/>
    </source>
</evidence>
<dbReference type="InterPro" id="IPR051354">
    <property type="entry name" value="Transposase_27_IS1"/>
</dbReference>
<evidence type="ECO:0000313" key="1">
    <source>
        <dbReference type="EMBL" id="CEG11988.1"/>
    </source>
</evidence>
<dbReference type="EMBL" id="CCXY01000094">
    <property type="protein sequence ID" value="CEG11988.1"/>
    <property type="molecule type" value="Genomic_DNA"/>
</dbReference>
<protein>
    <recommendedName>
        <fullName evidence="2">Transposase</fullName>
    </recommendedName>
</protein>
<dbReference type="SUPFAM" id="SSF46689">
    <property type="entry name" value="Homeodomain-like"/>
    <property type="match status" value="1"/>
</dbReference>
<gene>
    <name evidence="1" type="ORF">MSIBF_A1830022</name>
</gene>
<dbReference type="InterPro" id="IPR009057">
    <property type="entry name" value="Homeodomain-like_sf"/>
</dbReference>
<sequence length="115" mass="13466">METCPKCKSTDICKNGIVKQKQRYLCKKCKYCFTVEHIGKPDNYKRDALILYLEGLGFRSIGRFLKVSHVAVFNWIKKFGKQLYCATAEIALFIEWHIVCCLRTRDLRFAYITVS</sequence>
<reference evidence="1" key="1">
    <citation type="submission" date="2014-09" db="EMBL/GenBank/DDBJ databases">
        <authorList>
            <person name="Probst J Alexander"/>
        </authorList>
    </citation>
    <scope>NUCLEOTIDE SEQUENCE</scope>
</reference>